<evidence type="ECO:0000313" key="4">
    <source>
        <dbReference type="EMBL" id="PLR89109.1"/>
    </source>
</evidence>
<evidence type="ECO:0000313" key="3">
    <source>
        <dbReference type="EMBL" id="PLR80692.1"/>
    </source>
</evidence>
<reference evidence="4 6" key="2">
    <citation type="submission" date="2017-12" db="EMBL/GenBank/DDBJ databases">
        <title>Comparative Functional Genomics of Dry Heat Resistant strains isolated from the Viking Spacecraft.</title>
        <authorList>
            <person name="Seuylemezian A."/>
            <person name="Cooper K."/>
            <person name="Vaishampayan P."/>
        </authorList>
    </citation>
    <scope>NUCLEOTIDE SEQUENCE [LARGE SCALE GENOMIC DNA]</scope>
    <source>
        <strain evidence="4 6">ATCC 29669</strain>
    </source>
</reference>
<evidence type="ECO:0000256" key="1">
    <source>
        <dbReference type="SAM" id="MobiDB-lite"/>
    </source>
</evidence>
<dbReference type="EMBL" id="PGVD01000086">
    <property type="protein sequence ID" value="PLR89109.1"/>
    <property type="molecule type" value="Genomic_DNA"/>
</dbReference>
<proteinExistence type="predicted"/>
<dbReference type="Proteomes" id="UP000235114">
    <property type="component" value="Unassembled WGS sequence"/>
</dbReference>
<sequence length="67" mass="7454">MNKKWLTLLIAVFLSSTMLMGCNNGDDAPPGVDNNDTINEDDENDKDPDSEDPVEDPEDEDPDNKDE</sequence>
<accession>A0A2N5GIH3</accession>
<evidence type="ECO:0000256" key="2">
    <source>
        <dbReference type="SAM" id="SignalP"/>
    </source>
</evidence>
<evidence type="ECO:0000313" key="5">
    <source>
        <dbReference type="Proteomes" id="UP000234951"/>
    </source>
</evidence>
<dbReference type="PROSITE" id="PS51257">
    <property type="entry name" value="PROKAR_LIPOPROTEIN"/>
    <property type="match status" value="1"/>
</dbReference>
<gene>
    <name evidence="3" type="ORF">CU635_17565</name>
    <name evidence="4" type="ORF">CVD25_21715</name>
</gene>
<dbReference type="Proteomes" id="UP000234951">
    <property type="component" value="Unassembled WGS sequence"/>
</dbReference>
<keyword evidence="6" id="KW-1185">Reference proteome</keyword>
<dbReference type="EMBL" id="PGVA01000045">
    <property type="protein sequence ID" value="PLR80692.1"/>
    <property type="molecule type" value="Genomic_DNA"/>
</dbReference>
<evidence type="ECO:0000313" key="6">
    <source>
        <dbReference type="Proteomes" id="UP000235114"/>
    </source>
</evidence>
<name>A0A2N5GIH3_9BACI</name>
<keyword evidence="2" id="KW-0732">Signal</keyword>
<organism evidence="3 5">
    <name type="scientific">Bacillus canaveralius</name>
    <dbReference type="NCBI Taxonomy" id="1403243"/>
    <lineage>
        <taxon>Bacteria</taxon>
        <taxon>Bacillati</taxon>
        <taxon>Bacillota</taxon>
        <taxon>Bacilli</taxon>
        <taxon>Bacillales</taxon>
        <taxon>Bacillaceae</taxon>
        <taxon>Bacillus</taxon>
    </lineage>
</organism>
<dbReference type="OrthoDB" id="2942098at2"/>
<feature type="region of interest" description="Disordered" evidence="1">
    <location>
        <begin position="23"/>
        <end position="67"/>
    </location>
</feature>
<comment type="caution">
    <text evidence="3">The sequence shown here is derived from an EMBL/GenBank/DDBJ whole genome shotgun (WGS) entry which is preliminary data.</text>
</comment>
<reference evidence="3 5" key="1">
    <citation type="submission" date="2017-11" db="EMBL/GenBank/DDBJ databases">
        <title>Comparitive Functional Genomics of Dry Heat Resistant strains isolated from the Viking Spacecraft.</title>
        <authorList>
            <person name="Seuylemezian A."/>
            <person name="Cooper K."/>
            <person name="Vaishampayan P."/>
        </authorList>
    </citation>
    <scope>NUCLEOTIDE SEQUENCE [LARGE SCALE GENOMIC DNA]</scope>
    <source>
        <strain evidence="3 5">M4.6</strain>
    </source>
</reference>
<feature type="chain" id="PRO_5043159331" description="DNA primase" evidence="2">
    <location>
        <begin position="22"/>
        <end position="67"/>
    </location>
</feature>
<dbReference type="AlphaFoldDB" id="A0A2N5GIH3"/>
<feature type="signal peptide" evidence="2">
    <location>
        <begin position="1"/>
        <end position="21"/>
    </location>
</feature>
<evidence type="ECO:0008006" key="7">
    <source>
        <dbReference type="Google" id="ProtNLM"/>
    </source>
</evidence>
<dbReference type="RefSeq" id="WP_101578684.1">
    <property type="nucleotide sequence ID" value="NZ_PGVA01000045.1"/>
</dbReference>
<feature type="compositionally biased region" description="Acidic residues" evidence="1">
    <location>
        <begin position="38"/>
        <end position="67"/>
    </location>
</feature>
<protein>
    <recommendedName>
        <fullName evidence="7">DNA primase</fullName>
    </recommendedName>
</protein>